<keyword evidence="1" id="KW-0812">Transmembrane</keyword>
<protein>
    <submittedName>
        <fullName evidence="2">Uncharacterized protein</fullName>
    </submittedName>
</protein>
<reference evidence="2" key="1">
    <citation type="submission" date="2021-06" db="EMBL/GenBank/DDBJ databases">
        <title>Parelaphostrongylus tenuis whole genome reference sequence.</title>
        <authorList>
            <person name="Garwood T.J."/>
            <person name="Larsen P.A."/>
            <person name="Fountain-Jones N.M."/>
            <person name="Garbe J.R."/>
            <person name="Macchietto M.G."/>
            <person name="Kania S.A."/>
            <person name="Gerhold R.W."/>
            <person name="Richards J.E."/>
            <person name="Wolf T.M."/>
        </authorList>
    </citation>
    <scope>NUCLEOTIDE SEQUENCE</scope>
    <source>
        <strain evidence="2">MNPRO001-30</strain>
        <tissue evidence="2">Meninges</tissue>
    </source>
</reference>
<sequence>MNVLFPSVNVTVDFRTIASHASMHRWCVRRLRATLDGSSIFDGEIDRAFADHESGANGRGSLKMLARFLLTNCLINKPRSALIRAEMKRVSVVAVVVFVVVGVASIVVVVAAAAVGAVVVIQWLALQRLCVLQSLDVATYLFGCPKSSKPMEDRFVVLLRSQISRPHGSPCHRS</sequence>
<evidence type="ECO:0000313" key="2">
    <source>
        <dbReference type="EMBL" id="KAJ1346322.1"/>
    </source>
</evidence>
<keyword evidence="3" id="KW-1185">Reference proteome</keyword>
<accession>A0AAD5LT51</accession>
<comment type="caution">
    <text evidence="2">The sequence shown here is derived from an EMBL/GenBank/DDBJ whole genome shotgun (WGS) entry which is preliminary data.</text>
</comment>
<evidence type="ECO:0000313" key="3">
    <source>
        <dbReference type="Proteomes" id="UP001196413"/>
    </source>
</evidence>
<keyword evidence="1" id="KW-0472">Membrane</keyword>
<organism evidence="2 3">
    <name type="scientific">Parelaphostrongylus tenuis</name>
    <name type="common">Meningeal worm</name>
    <dbReference type="NCBI Taxonomy" id="148309"/>
    <lineage>
        <taxon>Eukaryota</taxon>
        <taxon>Metazoa</taxon>
        <taxon>Ecdysozoa</taxon>
        <taxon>Nematoda</taxon>
        <taxon>Chromadorea</taxon>
        <taxon>Rhabditida</taxon>
        <taxon>Rhabditina</taxon>
        <taxon>Rhabditomorpha</taxon>
        <taxon>Strongyloidea</taxon>
        <taxon>Metastrongylidae</taxon>
        <taxon>Parelaphostrongylus</taxon>
    </lineage>
</organism>
<proteinExistence type="predicted"/>
<dbReference type="EMBL" id="JAHQIW010000155">
    <property type="protein sequence ID" value="KAJ1346322.1"/>
    <property type="molecule type" value="Genomic_DNA"/>
</dbReference>
<gene>
    <name evidence="2" type="ORF">KIN20_001079</name>
</gene>
<keyword evidence="1" id="KW-1133">Transmembrane helix</keyword>
<dbReference type="Proteomes" id="UP001196413">
    <property type="component" value="Unassembled WGS sequence"/>
</dbReference>
<feature type="transmembrane region" description="Helical" evidence="1">
    <location>
        <begin position="92"/>
        <end position="125"/>
    </location>
</feature>
<evidence type="ECO:0000256" key="1">
    <source>
        <dbReference type="SAM" id="Phobius"/>
    </source>
</evidence>
<name>A0AAD5LT51_PARTN</name>
<dbReference type="AlphaFoldDB" id="A0AAD5LT51"/>